<protein>
    <submittedName>
        <fullName evidence="3">Uncharacterized protein</fullName>
    </submittedName>
</protein>
<reference evidence="3" key="1">
    <citation type="submission" date="2011-03" db="EMBL/GenBank/DDBJ databases">
        <title>Complete sequence of Sphingobacterium sp. 21.</title>
        <authorList>
            <consortium name="US DOE Joint Genome Institute"/>
            <person name="Lucas S."/>
            <person name="Copeland A."/>
            <person name="Lapidus A."/>
            <person name="Cheng J.-F."/>
            <person name="Goodwin L."/>
            <person name="Pitluck S."/>
            <person name="Davenport K."/>
            <person name="Detter J.C."/>
            <person name="Han C."/>
            <person name="Tapia R."/>
            <person name="Land M."/>
            <person name="Hauser L."/>
            <person name="Kyrpides N."/>
            <person name="Ivanova N."/>
            <person name="Ovchinnikova G."/>
            <person name="Pagani I."/>
            <person name="Siebers A.K."/>
            <person name="Allgaier M."/>
            <person name="Thelen M.P."/>
            <person name="Hugenholtz P."/>
            <person name="Woyke T."/>
        </authorList>
    </citation>
    <scope>NUCLEOTIDE SEQUENCE</scope>
    <source>
        <strain evidence="3">21</strain>
    </source>
</reference>
<feature type="chain" id="PRO_5003306141" evidence="2">
    <location>
        <begin position="21"/>
        <end position="105"/>
    </location>
</feature>
<organism evidence="3">
    <name type="scientific">Sphingobacterium sp. (strain 21)</name>
    <dbReference type="NCBI Taxonomy" id="743722"/>
    <lineage>
        <taxon>Bacteria</taxon>
        <taxon>Pseudomonadati</taxon>
        <taxon>Bacteroidota</taxon>
        <taxon>Sphingobacteriia</taxon>
        <taxon>Sphingobacteriales</taxon>
        <taxon>Sphingobacteriaceae</taxon>
        <taxon>Sphingobacterium</taxon>
    </lineage>
</organism>
<sequence length="105" mass="11401">MKKIFSVLILAAAIMTSVSAAENEPKQPKRANVWYEFTQNVDDDPMNPNNYTNRGATNPTGCSAGNQLCSVNLPDSGEHPSQADLDAIQGQIETGQQTDEVTFKN</sequence>
<evidence type="ECO:0000313" key="3">
    <source>
        <dbReference type="EMBL" id="ADZ81422.1"/>
    </source>
</evidence>
<accession>F4C8V3</accession>
<feature type="compositionally biased region" description="Polar residues" evidence="1">
    <location>
        <begin position="91"/>
        <end position="105"/>
    </location>
</feature>
<dbReference type="KEGG" id="shg:Sph21_4915"/>
<dbReference type="PATRIC" id="fig|743722.3.peg.5215"/>
<evidence type="ECO:0000256" key="2">
    <source>
        <dbReference type="SAM" id="SignalP"/>
    </source>
</evidence>
<evidence type="ECO:0000256" key="1">
    <source>
        <dbReference type="SAM" id="MobiDB-lite"/>
    </source>
</evidence>
<proteinExistence type="predicted"/>
<dbReference type="HOGENOM" id="CLU_2234865_0_0_10"/>
<feature type="compositionally biased region" description="Polar residues" evidence="1">
    <location>
        <begin position="47"/>
        <end position="70"/>
    </location>
</feature>
<gene>
    <name evidence="3" type="ordered locus">Sph21_4915</name>
</gene>
<dbReference type="EMBL" id="CP002584">
    <property type="protein sequence ID" value="ADZ81422.1"/>
    <property type="molecule type" value="Genomic_DNA"/>
</dbReference>
<keyword evidence="2" id="KW-0732">Signal</keyword>
<dbReference type="AlphaFoldDB" id="F4C8V3"/>
<name>F4C8V3_SPHS2</name>
<feature type="signal peptide" evidence="2">
    <location>
        <begin position="1"/>
        <end position="20"/>
    </location>
</feature>
<feature type="region of interest" description="Disordered" evidence="1">
    <location>
        <begin position="40"/>
        <end position="105"/>
    </location>
</feature>